<dbReference type="Proteomes" id="UP001459277">
    <property type="component" value="Unassembled WGS sequence"/>
</dbReference>
<accession>A0AAW2DUV7</accession>
<dbReference type="GO" id="GO:0003824">
    <property type="term" value="F:catalytic activity"/>
    <property type="evidence" value="ECO:0007669"/>
    <property type="project" value="InterPro"/>
</dbReference>
<proteinExistence type="predicted"/>
<reference evidence="2 3" key="1">
    <citation type="submission" date="2024-01" db="EMBL/GenBank/DDBJ databases">
        <title>A telomere-to-telomere, gap-free genome of sweet tea (Lithocarpus litseifolius).</title>
        <authorList>
            <person name="Zhou J."/>
        </authorList>
    </citation>
    <scope>NUCLEOTIDE SEQUENCE [LARGE SCALE GENOMIC DNA]</scope>
    <source>
        <strain evidence="2">Zhou-2022a</strain>
        <tissue evidence="2">Leaf</tissue>
    </source>
</reference>
<dbReference type="PANTHER" id="PTHR33710:SF62">
    <property type="entry name" value="DUF4283 DOMAIN PROTEIN"/>
    <property type="match status" value="1"/>
</dbReference>
<name>A0AAW2DUV7_9ROSI</name>
<protein>
    <recommendedName>
        <fullName evidence="1">Endonuclease/exonuclease/phosphatase domain-containing protein</fullName>
    </recommendedName>
</protein>
<sequence>MLVFLAETKAGINRIKGVQRKLEYSQGIIVPSDGRSGGLALLWKEGTMVDFKSSSNSHIDVVVRDSPSSEPWRATGFYGHPETNKRYISWHLLDSLSSQCNMPWVVMGDFNEILFSDEKLGGAEREAKQMVAFRERLNRCRLVDLGFIGQKYTWCNGRFGGERTKLRLDRVVANDDWIQRFPDARVFHTHLTISDHCLLKLSLKRDQIKHPQKRRFMFEAMWTRDTSCREVVEAAWDFGNLPSFQLTGRLRKCKEMLKRWNWREFGNVTQIIKQKREQLQYLESFNSLHEKADEVLQLKMEINEILTREEIMWNQRSRTMWMKWGDRNTKFFHATAS</sequence>
<dbReference type="InterPro" id="IPR036691">
    <property type="entry name" value="Endo/exonu/phosph_ase_sf"/>
</dbReference>
<dbReference type="InterPro" id="IPR005135">
    <property type="entry name" value="Endo/exonuclease/phosphatase"/>
</dbReference>
<evidence type="ECO:0000259" key="1">
    <source>
        <dbReference type="Pfam" id="PF03372"/>
    </source>
</evidence>
<comment type="caution">
    <text evidence="2">The sequence shown here is derived from an EMBL/GenBank/DDBJ whole genome shotgun (WGS) entry which is preliminary data.</text>
</comment>
<dbReference type="EMBL" id="JAZDWU010000002">
    <property type="protein sequence ID" value="KAL0012531.1"/>
    <property type="molecule type" value="Genomic_DNA"/>
</dbReference>
<evidence type="ECO:0000313" key="2">
    <source>
        <dbReference type="EMBL" id="KAL0012531.1"/>
    </source>
</evidence>
<organism evidence="2 3">
    <name type="scientific">Lithocarpus litseifolius</name>
    <dbReference type="NCBI Taxonomy" id="425828"/>
    <lineage>
        <taxon>Eukaryota</taxon>
        <taxon>Viridiplantae</taxon>
        <taxon>Streptophyta</taxon>
        <taxon>Embryophyta</taxon>
        <taxon>Tracheophyta</taxon>
        <taxon>Spermatophyta</taxon>
        <taxon>Magnoliopsida</taxon>
        <taxon>eudicotyledons</taxon>
        <taxon>Gunneridae</taxon>
        <taxon>Pentapetalae</taxon>
        <taxon>rosids</taxon>
        <taxon>fabids</taxon>
        <taxon>Fagales</taxon>
        <taxon>Fagaceae</taxon>
        <taxon>Lithocarpus</taxon>
    </lineage>
</organism>
<dbReference type="AlphaFoldDB" id="A0AAW2DUV7"/>
<dbReference type="Pfam" id="PF03372">
    <property type="entry name" value="Exo_endo_phos"/>
    <property type="match status" value="1"/>
</dbReference>
<dbReference type="PANTHER" id="PTHR33710">
    <property type="entry name" value="BNAC02G09200D PROTEIN"/>
    <property type="match status" value="1"/>
</dbReference>
<dbReference type="Gene3D" id="3.60.10.10">
    <property type="entry name" value="Endonuclease/exonuclease/phosphatase"/>
    <property type="match status" value="1"/>
</dbReference>
<keyword evidence="3" id="KW-1185">Reference proteome</keyword>
<dbReference type="SUPFAM" id="SSF56219">
    <property type="entry name" value="DNase I-like"/>
    <property type="match status" value="1"/>
</dbReference>
<evidence type="ECO:0000313" key="3">
    <source>
        <dbReference type="Proteomes" id="UP001459277"/>
    </source>
</evidence>
<feature type="domain" description="Endonuclease/exonuclease/phosphatase" evidence="1">
    <location>
        <begin position="27"/>
        <end position="196"/>
    </location>
</feature>
<gene>
    <name evidence="2" type="ORF">SO802_007639</name>
</gene>